<evidence type="ECO:0000313" key="10">
    <source>
        <dbReference type="EMBL" id="RJP56047.1"/>
    </source>
</evidence>
<dbReference type="InterPro" id="IPR012340">
    <property type="entry name" value="NA-bd_OB-fold"/>
</dbReference>
<feature type="domain" description="S1 motif" evidence="9">
    <location>
        <begin position="35"/>
        <end position="98"/>
    </location>
</feature>
<feature type="region of interest" description="Disordered" evidence="8">
    <location>
        <begin position="538"/>
        <end position="564"/>
    </location>
</feature>
<evidence type="ECO:0000256" key="1">
    <source>
        <dbReference type="ARBA" id="ARBA00006767"/>
    </source>
</evidence>
<dbReference type="Pfam" id="PF00575">
    <property type="entry name" value="S1"/>
    <property type="match status" value="6"/>
</dbReference>
<evidence type="ECO:0000256" key="5">
    <source>
        <dbReference type="ARBA" id="ARBA00023274"/>
    </source>
</evidence>
<dbReference type="FunFam" id="2.40.50.140:FF:000011">
    <property type="entry name" value="30S ribosomal protein S1"/>
    <property type="match status" value="2"/>
</dbReference>
<dbReference type="GO" id="GO:0006412">
    <property type="term" value="P:translation"/>
    <property type="evidence" value="ECO:0007669"/>
    <property type="project" value="InterPro"/>
</dbReference>
<dbReference type="PANTHER" id="PTHR10724:SF7">
    <property type="entry name" value="SMALL RIBOSOMAL SUBUNIT PROTEIN BS1C"/>
    <property type="match status" value="1"/>
</dbReference>
<sequence>MEKTNSTINQNTENETSFEEFRELYEKTLSNIEEGNIVTGRIVKINPKEVLVDINYKSEGIIPIDEFPRIDEYKIGDEVEVFLESLEDEDGMMLLSKSKVDKSRNWERTIAKCNEGALIEGKIFKKVKGGFMVDIGVEAFLPASQVDIKHIPDMDAYVGKSFDFKILKINEERKNVVISRRELLEEERARERARLIAEINEGDLVKGIVKNITDFGAFIDLNGIDGLLHITDMTWGRISHPQEMLSIGNEVEVMVLKFDKNNARISLGLKQKSANPWDSVEAKYPVSSIVTGKVVNIMPYGAFVELEEGIEGLIHISEFSWTKRINHPSEVLNVGDSVEAMVLNIEKDKEKISLGIKQTEFNPWSVVEEKYPEGKRVTGTIRNITSYGAFVELEEGIDGLIHISDISWTKKINNPAEVLHKGDTVDSVVLSVDKENKKIALGIKQLKLDPWENIEEKYNIGDVVSGVVSKVAGFGIFVTLDDDLEGLIHATQLSETPPTKVEDVVKVGQEITAVVVKIDPTERKIALSVKELLQSQKREEEAVQKKKEKSTLKEYKKREASFESTSILSEQLDEVFKSSKKTDEKKAAKPATDETASDAQAGSDEE</sequence>
<dbReference type="GO" id="GO:0003729">
    <property type="term" value="F:mRNA binding"/>
    <property type="evidence" value="ECO:0007669"/>
    <property type="project" value="TreeGrafter"/>
</dbReference>
<dbReference type="PRINTS" id="PR00681">
    <property type="entry name" value="RIBOSOMALS1"/>
</dbReference>
<dbReference type="CDD" id="cd05688">
    <property type="entry name" value="S1_RPS1_repeat_ec3"/>
    <property type="match status" value="1"/>
</dbReference>
<keyword evidence="2" id="KW-0677">Repeat</keyword>
<feature type="domain" description="S1 motif" evidence="9">
    <location>
        <begin position="202"/>
        <end position="270"/>
    </location>
</feature>
<evidence type="ECO:0000256" key="8">
    <source>
        <dbReference type="SAM" id="MobiDB-lite"/>
    </source>
</evidence>
<organism evidence="10 11">
    <name type="scientific">Candidatus Auribacter fodinae</name>
    <dbReference type="NCBI Taxonomy" id="2093366"/>
    <lineage>
        <taxon>Bacteria</taxon>
        <taxon>Pseudomonadati</taxon>
        <taxon>Candidatus Auribacterota</taxon>
        <taxon>Candidatus Auribacteria</taxon>
        <taxon>Candidatus Auribacterales</taxon>
        <taxon>Candidatus Auribacteraceae</taxon>
        <taxon>Candidatus Auribacter</taxon>
    </lineage>
</organism>
<keyword evidence="3 7" id="KW-0694">RNA-binding</keyword>
<dbReference type="SMART" id="SM00316">
    <property type="entry name" value="S1"/>
    <property type="match status" value="6"/>
</dbReference>
<feature type="region of interest" description="Disordered" evidence="8">
    <location>
        <begin position="576"/>
        <end position="606"/>
    </location>
</feature>
<dbReference type="InterPro" id="IPR035104">
    <property type="entry name" value="Ribosomal_protein_S1-like"/>
</dbReference>
<proteinExistence type="inferred from homology"/>
<dbReference type="PIRSF" id="PIRSF002111">
    <property type="entry name" value="RpsA"/>
    <property type="match status" value="1"/>
</dbReference>
<dbReference type="FunFam" id="2.40.50.140:FF:000103">
    <property type="entry name" value="protein RRP5 homolog"/>
    <property type="match status" value="1"/>
</dbReference>
<dbReference type="InterPro" id="IPR050437">
    <property type="entry name" value="Ribos_protein_bS1-like"/>
</dbReference>
<protein>
    <recommendedName>
        <fullName evidence="7">30S ribosomal protein S1</fullName>
    </recommendedName>
</protein>
<evidence type="ECO:0000256" key="6">
    <source>
        <dbReference type="ARBA" id="ARBA00025604"/>
    </source>
</evidence>
<name>A0A3A4QQB3_9BACT</name>
<feature type="domain" description="S1 motif" evidence="9">
    <location>
        <begin position="287"/>
        <end position="357"/>
    </location>
</feature>
<dbReference type="PANTHER" id="PTHR10724">
    <property type="entry name" value="30S RIBOSOMAL PROTEIN S1"/>
    <property type="match status" value="1"/>
</dbReference>
<dbReference type="Proteomes" id="UP000266426">
    <property type="component" value="Unassembled WGS sequence"/>
</dbReference>
<dbReference type="FunFam" id="2.40.50.140:FF:000018">
    <property type="entry name" value="30S ribosomal protein S1"/>
    <property type="match status" value="1"/>
</dbReference>
<dbReference type="PROSITE" id="PS50126">
    <property type="entry name" value="S1"/>
    <property type="match status" value="6"/>
</dbReference>
<comment type="function">
    <text evidence="6 7">Binds mRNA; thus facilitating recognition of the initiation point. It is needed to translate mRNA with a short Shine-Dalgarno (SD) purine-rich sequence.</text>
</comment>
<dbReference type="SUPFAM" id="SSF50249">
    <property type="entry name" value="Nucleic acid-binding proteins"/>
    <property type="match status" value="6"/>
</dbReference>
<accession>A0A3A4QQB3</accession>
<feature type="domain" description="S1 motif" evidence="9">
    <location>
        <begin position="461"/>
        <end position="530"/>
    </location>
</feature>
<feature type="compositionally biased region" description="Basic and acidic residues" evidence="8">
    <location>
        <begin position="538"/>
        <end position="561"/>
    </location>
</feature>
<feature type="compositionally biased region" description="Basic and acidic residues" evidence="8">
    <location>
        <begin position="576"/>
        <end position="587"/>
    </location>
</feature>
<keyword evidence="5 7" id="KW-0687">Ribonucleoprotein</keyword>
<dbReference type="NCBIfam" id="NF004952">
    <property type="entry name" value="PRK06299.1-2"/>
    <property type="match status" value="1"/>
</dbReference>
<dbReference type="AlphaFoldDB" id="A0A3A4QQB3"/>
<dbReference type="InterPro" id="IPR003029">
    <property type="entry name" value="S1_domain"/>
</dbReference>
<dbReference type="NCBIfam" id="NF004953">
    <property type="entry name" value="PRK06299.1-3"/>
    <property type="match status" value="1"/>
</dbReference>
<dbReference type="CDD" id="cd04465">
    <property type="entry name" value="S1_RPS1_repeat_ec2_hs2"/>
    <property type="match status" value="1"/>
</dbReference>
<keyword evidence="4 7" id="KW-0689">Ribosomal protein</keyword>
<evidence type="ECO:0000256" key="7">
    <source>
        <dbReference type="PIRNR" id="PIRNR002111"/>
    </source>
</evidence>
<feature type="domain" description="S1 motif" evidence="9">
    <location>
        <begin position="116"/>
        <end position="181"/>
    </location>
</feature>
<dbReference type="GO" id="GO:0003735">
    <property type="term" value="F:structural constituent of ribosome"/>
    <property type="evidence" value="ECO:0007669"/>
    <property type="project" value="InterPro"/>
</dbReference>
<feature type="domain" description="S1 motif" evidence="9">
    <location>
        <begin position="374"/>
        <end position="444"/>
    </location>
</feature>
<evidence type="ECO:0000256" key="3">
    <source>
        <dbReference type="ARBA" id="ARBA00022884"/>
    </source>
</evidence>
<comment type="caution">
    <text evidence="10">The sequence shown here is derived from an EMBL/GenBank/DDBJ whole genome shotgun (WGS) entry which is preliminary data.</text>
</comment>
<dbReference type="Gene3D" id="2.40.50.140">
    <property type="entry name" value="Nucleic acid-binding proteins"/>
    <property type="match status" value="6"/>
</dbReference>
<evidence type="ECO:0000259" key="9">
    <source>
        <dbReference type="PROSITE" id="PS50126"/>
    </source>
</evidence>
<evidence type="ECO:0000256" key="2">
    <source>
        <dbReference type="ARBA" id="ARBA00022737"/>
    </source>
</evidence>
<evidence type="ECO:0000313" key="11">
    <source>
        <dbReference type="Proteomes" id="UP000266426"/>
    </source>
</evidence>
<dbReference type="InterPro" id="IPR000110">
    <property type="entry name" value="Ribosomal_bS1"/>
</dbReference>
<comment type="similarity">
    <text evidence="1 7">Belongs to the bacterial ribosomal protein bS1 family.</text>
</comment>
<evidence type="ECO:0000256" key="4">
    <source>
        <dbReference type="ARBA" id="ARBA00022980"/>
    </source>
</evidence>
<dbReference type="NCBIfam" id="TIGR00717">
    <property type="entry name" value="rpsA"/>
    <property type="match status" value="1"/>
</dbReference>
<dbReference type="GO" id="GO:0022627">
    <property type="term" value="C:cytosolic small ribosomal subunit"/>
    <property type="evidence" value="ECO:0007669"/>
    <property type="project" value="TreeGrafter"/>
</dbReference>
<gene>
    <name evidence="10" type="ORF">C4541_13105</name>
</gene>
<reference evidence="10 11" key="1">
    <citation type="journal article" date="2017" name="ISME J.">
        <title>Energy and carbon metabolisms in a deep terrestrial subsurface fluid microbial community.</title>
        <authorList>
            <person name="Momper L."/>
            <person name="Jungbluth S.P."/>
            <person name="Lee M.D."/>
            <person name="Amend J.P."/>
        </authorList>
    </citation>
    <scope>NUCLEOTIDE SEQUENCE [LARGE SCALE GENOMIC DNA]</scope>
    <source>
        <strain evidence="10">SURF_26</strain>
    </source>
</reference>
<dbReference type="CDD" id="cd05687">
    <property type="entry name" value="S1_RPS1_repeat_ec1_hs1"/>
    <property type="match status" value="1"/>
</dbReference>
<dbReference type="EMBL" id="QZJZ01000103">
    <property type="protein sequence ID" value="RJP56047.1"/>
    <property type="molecule type" value="Genomic_DNA"/>
</dbReference>